<feature type="region of interest" description="Disordered" evidence="3">
    <location>
        <begin position="1500"/>
        <end position="1527"/>
    </location>
</feature>
<gene>
    <name evidence="4" type="primary">Dystonin</name>
    <name evidence="4" type="ORF">Cadr_000021664</name>
</gene>
<feature type="region of interest" description="Disordered" evidence="3">
    <location>
        <begin position="711"/>
        <end position="730"/>
    </location>
</feature>
<feature type="region of interest" description="Disordered" evidence="3">
    <location>
        <begin position="1324"/>
        <end position="1350"/>
    </location>
</feature>
<feature type="compositionally biased region" description="Acidic residues" evidence="3">
    <location>
        <begin position="798"/>
        <end position="846"/>
    </location>
</feature>
<feature type="region of interest" description="Disordered" evidence="3">
    <location>
        <begin position="463"/>
        <end position="489"/>
    </location>
</feature>
<dbReference type="SMART" id="SM00250">
    <property type="entry name" value="PLEC"/>
    <property type="match status" value="8"/>
</dbReference>
<feature type="region of interest" description="Disordered" evidence="3">
    <location>
        <begin position="1687"/>
        <end position="1773"/>
    </location>
</feature>
<dbReference type="GO" id="GO:0005198">
    <property type="term" value="F:structural molecule activity"/>
    <property type="evidence" value="ECO:0007669"/>
    <property type="project" value="TreeGrafter"/>
</dbReference>
<dbReference type="FunFam" id="3.90.1290.10:FF:000013">
    <property type="entry name" value="dystonin isoform X7"/>
    <property type="match status" value="1"/>
</dbReference>
<feature type="region of interest" description="Disordered" evidence="3">
    <location>
        <begin position="1245"/>
        <end position="1285"/>
    </location>
</feature>
<accession>A0A5N4CRD3</accession>
<dbReference type="GO" id="GO:0005882">
    <property type="term" value="C:intermediate filament"/>
    <property type="evidence" value="ECO:0007669"/>
    <property type="project" value="TreeGrafter"/>
</dbReference>
<keyword evidence="1" id="KW-0597">Phosphoprotein</keyword>
<dbReference type="InterPro" id="IPR043197">
    <property type="entry name" value="Plakin"/>
</dbReference>
<dbReference type="SUPFAM" id="SSF46966">
    <property type="entry name" value="Spectrin repeat"/>
    <property type="match status" value="1"/>
</dbReference>
<dbReference type="Proteomes" id="UP000299084">
    <property type="component" value="Unassembled WGS sequence"/>
</dbReference>
<feature type="region of interest" description="Disordered" evidence="3">
    <location>
        <begin position="1118"/>
        <end position="1219"/>
    </location>
</feature>
<protein>
    <submittedName>
        <fullName evidence="4">Dystonin</fullName>
    </submittedName>
</protein>
<feature type="region of interest" description="Disordered" evidence="3">
    <location>
        <begin position="786"/>
        <end position="855"/>
    </location>
</feature>
<dbReference type="InterPro" id="IPR035915">
    <property type="entry name" value="Plakin_repeat_sf"/>
</dbReference>
<organism evidence="4 5">
    <name type="scientific">Camelus dromedarius</name>
    <name type="common">Dromedary</name>
    <name type="synonym">Arabian camel</name>
    <dbReference type="NCBI Taxonomy" id="9838"/>
    <lineage>
        <taxon>Eukaryota</taxon>
        <taxon>Metazoa</taxon>
        <taxon>Chordata</taxon>
        <taxon>Craniata</taxon>
        <taxon>Vertebrata</taxon>
        <taxon>Euteleostomi</taxon>
        <taxon>Mammalia</taxon>
        <taxon>Eutheria</taxon>
        <taxon>Laurasiatheria</taxon>
        <taxon>Artiodactyla</taxon>
        <taxon>Tylopoda</taxon>
        <taxon>Camelidae</taxon>
        <taxon>Camelus</taxon>
    </lineage>
</organism>
<sequence length="2004" mass="217757">MISGLISPESRKCFGLEDAESHGLIDEQILSRLQELNETKEIISAVPSSSTLPVLEALAEGVISEPTAVRILDMLLSTGCLVSPATGEQLTLQKAFQQRLVSSALFSKVLERQNTSQDLIDPSTAEKLSLGAMMQRSILQENTGVRLLPVRPQEGGRVTLKGGRSVSVLRAAHEGLIDRETVFRLLGAQLLSGGLIGGTSGQRLTVEEAVAEGLMDRDMANSILTYQVETGGIIRSSPAKRLTVDEAVQCDLITPSSALLVLEAQRGYVGLIWPHSGEIFPTSSSLQQELITNELAYKILDGRQKIAALYIPETSQVLDLDVAMELGIIDHGTAAILKSIILPDQMPDLGDVEACRNARRWLSFCKFQPSMVQDYRQEEDVFEGEEPVETQSSEQTKKLFLSYLMINSYMDANTGQRLLLYDGDLDEAVGMLLEGCAAEFDEDMPGKERPDVLRHPGVFLNNASGQEMDEGAASPSSLEKCPRREPQHQEIPENRKHVIDGEFHEMGSNAIRSEFGQSENPAGMIAADPKVQNSSSVCVPRLGSDLIQPRLAGVSVLRPGSENILKNGEKQSPMETQEHAGECGHSKNVQNFAGDLITSPMVEAKTSRICDLNEMETEDNISRGPAIFDYSPRLSALLSHDKLRTEQRSLRDVHATGSSGNKREASSLPFKDQTTLLDPGMGDKFQDEFLGIAAINISLQGEHAVQKSLNLASSHPQGQHQDDQYGSDTYGEGEKVLAASQDKWPESAVEEDPCAMTPGGGGDHVSLARTGPSVLGELASTSAGDYETSLLVGRQSDTETDSDSEDDFYDTPLSEDDDHDSLLLEGDDRDGLQPEDCDILGEEDDGPAPPGEVFYDVAKGSEHSMGVQGAVGSLQDFLIGAEKAEPDSGERRHFHSVGLSEMNGPAMETVSERDSTHSLQGAESDSWTDHNVVGREGSFRAALKPEDAGCWREEESVTGQEFRSDTDHLESVQSEESYGDPLCDSNDLENSDDYDDDGGDTEDEGAGGEDGQPACQDQADHTDVQARATAALEEEDGHGSQRRSEVILPHKKHDQSSLEKQPSVNVLWLESSRQSSSVMERSSLPEYTTEAVQKSKENLWNHEVVLKDTLLPVVKAAESENNSGPIGVRSIASGLDGDRKNAGARLTRVPGSAEPVKGSGPDFEKVPLATDPSSDEIISPEPGFLGNPAEEGRLSPIVSVTDRGHHGSGGDPIRERDDKTGTLMEEEASICKMGVDKGEVLLEGPVEDDKYLQPLPRESTRESLDLVSSQFPHPQITESEHQKGSIKKATVAFEDEPKNLPTVVSQSPVQFENLEEIFESAASHGISDEIAPDVTVSEGSPSIEKDSFTDGPEEELDLFAFLNHCARNVKAEAGWKPNEDAPGCFPIAPPPPKDHLQLGVKDAKEKAALVQEASPPNEMVQWKDLCSKESISEGGTGIPEFTPEIDESTPSVLPLGSVGGFGKHADSVPSELCTSGIINSNSRDTLSTGYSSLEINNEEEIIAQQPRTERASSPGLQENEVPSPELSPVFVEDVKDILQDRLRDGHLNPQEAGDPSAHADTKILIKNLMKRVSTAQLINEASDIPGDSETRDYSVVSPMNNSPELKTGSRDDPRWTADLKSELLLDVLKQNQCGQKTPGAFELMKELTQMECEPEERGVTSTGLRLHLESIFSTLLADGCSERVGQFGDLNQKSPTGSGMVDEKPHTLDDLPSKGRDQCPLHLQNVRGGGPGNPPVGASAQPGDKRLGDPCPESPDHLECASGSKEMASGDSSMEQFASELQQCLQHTSKMSQYLALLQDMKPPLDNQESPDSNLEALKNQLKQLETFELGLAPMAVILRKDMKLTEDFLKSLPGDFPRGPLKELSMSLQSLETAFSSLRATSSERMNRITLAIDSETNVLKDLGHSKTQLETTAFDVQFFISEHAQDLSPTQSKQLLRLLNTTQKCFLDVRESVTTQVEHLETQLQLEQALDDQKVCLSLWSWNALLLVLRCETCGVDTKAHG</sequence>
<dbReference type="GO" id="GO:0042060">
    <property type="term" value="P:wound healing"/>
    <property type="evidence" value="ECO:0007669"/>
    <property type="project" value="TreeGrafter"/>
</dbReference>
<dbReference type="Pfam" id="PF00681">
    <property type="entry name" value="Plectin"/>
    <property type="match status" value="2"/>
</dbReference>
<comment type="caution">
    <text evidence="4">The sequence shown here is derived from an EMBL/GenBank/DDBJ whole genome shotgun (WGS) entry which is preliminary data.</text>
</comment>
<feature type="compositionally biased region" description="Basic and acidic residues" evidence="3">
    <location>
        <begin position="943"/>
        <end position="955"/>
    </location>
</feature>
<proteinExistence type="predicted"/>
<feature type="compositionally biased region" description="Basic and acidic residues" evidence="3">
    <location>
        <begin position="1743"/>
        <end position="1759"/>
    </location>
</feature>
<name>A0A5N4CRD3_CAMDR</name>
<dbReference type="PANTHER" id="PTHR23169">
    <property type="entry name" value="ENVOPLAKIN"/>
    <property type="match status" value="1"/>
</dbReference>
<keyword evidence="2" id="KW-0677">Repeat</keyword>
<dbReference type="PANTHER" id="PTHR23169:SF23">
    <property type="entry name" value="SHORT STOP, ISOFORM H"/>
    <property type="match status" value="1"/>
</dbReference>
<feature type="region of interest" description="Disordered" evidence="3">
    <location>
        <begin position="898"/>
        <end position="1061"/>
    </location>
</feature>
<feature type="region of interest" description="Disordered" evidence="3">
    <location>
        <begin position="737"/>
        <end position="769"/>
    </location>
</feature>
<dbReference type="Gene3D" id="3.90.1290.10">
    <property type="entry name" value="Plakin repeat"/>
    <property type="match status" value="2"/>
</dbReference>
<feature type="compositionally biased region" description="Basic and acidic residues" evidence="3">
    <location>
        <begin position="1701"/>
        <end position="1719"/>
    </location>
</feature>
<feature type="compositionally biased region" description="Basic and acidic residues" evidence="3">
    <location>
        <begin position="480"/>
        <end position="489"/>
    </location>
</feature>
<feature type="compositionally biased region" description="Acidic residues" evidence="3">
    <location>
        <begin position="986"/>
        <end position="1007"/>
    </location>
</feature>
<dbReference type="GO" id="GO:0005737">
    <property type="term" value="C:cytoplasm"/>
    <property type="evidence" value="ECO:0007669"/>
    <property type="project" value="TreeGrafter"/>
</dbReference>
<dbReference type="GO" id="GO:0016020">
    <property type="term" value="C:membrane"/>
    <property type="evidence" value="ECO:0007669"/>
    <property type="project" value="TreeGrafter"/>
</dbReference>
<evidence type="ECO:0000313" key="4">
    <source>
        <dbReference type="EMBL" id="KAB1261409.1"/>
    </source>
</evidence>
<keyword evidence="5" id="KW-1185">Reference proteome</keyword>
<dbReference type="GO" id="GO:0045104">
    <property type="term" value="P:intermediate filament cytoskeleton organization"/>
    <property type="evidence" value="ECO:0007669"/>
    <property type="project" value="InterPro"/>
</dbReference>
<evidence type="ECO:0000256" key="1">
    <source>
        <dbReference type="ARBA" id="ARBA00022553"/>
    </source>
</evidence>
<reference evidence="4 5" key="1">
    <citation type="journal article" date="2019" name="Mol. Ecol. Resour.">
        <title>Improving Illumina assemblies with Hi-C and long reads: an example with the North African dromedary.</title>
        <authorList>
            <person name="Elbers J.P."/>
            <person name="Rogers M.F."/>
            <person name="Perelman P.L."/>
            <person name="Proskuryakova A.A."/>
            <person name="Serdyukova N.A."/>
            <person name="Johnson W.E."/>
            <person name="Horin P."/>
            <person name="Corander J."/>
            <person name="Murphy D."/>
            <person name="Burger P.A."/>
        </authorList>
    </citation>
    <scope>NUCLEOTIDE SEQUENCE [LARGE SCALE GENOMIC DNA]</scope>
    <source>
        <strain evidence="4">Drom800</strain>
        <tissue evidence="4">Blood</tissue>
    </source>
</reference>
<feature type="region of interest" description="Disordered" evidence="3">
    <location>
        <begin position="648"/>
        <end position="675"/>
    </location>
</feature>
<dbReference type="STRING" id="9838.ENSCDRP00005025721"/>
<evidence type="ECO:0000256" key="3">
    <source>
        <dbReference type="SAM" id="MobiDB-lite"/>
    </source>
</evidence>
<dbReference type="EMBL" id="JWIN03000020">
    <property type="protein sequence ID" value="KAB1261409.1"/>
    <property type="molecule type" value="Genomic_DNA"/>
</dbReference>
<dbReference type="InterPro" id="IPR001101">
    <property type="entry name" value="Plectin_repeat"/>
</dbReference>
<evidence type="ECO:0000313" key="5">
    <source>
        <dbReference type="Proteomes" id="UP000299084"/>
    </source>
</evidence>
<feature type="compositionally biased region" description="Polar residues" evidence="3">
    <location>
        <begin position="711"/>
        <end position="727"/>
    </location>
</feature>
<evidence type="ECO:0000256" key="2">
    <source>
        <dbReference type="ARBA" id="ARBA00022737"/>
    </source>
</evidence>
<dbReference type="SUPFAM" id="SSF75399">
    <property type="entry name" value="Plakin repeat"/>
    <property type="match status" value="2"/>
</dbReference>